<name>A0ABY3C6M9_9GAMM</name>
<protein>
    <submittedName>
        <fullName evidence="1">TIGR03118 family protein</fullName>
    </submittedName>
</protein>
<keyword evidence="2" id="KW-1185">Reference proteome</keyword>
<evidence type="ECO:0000313" key="2">
    <source>
        <dbReference type="Proteomes" id="UP000733744"/>
    </source>
</evidence>
<evidence type="ECO:0000313" key="1">
    <source>
        <dbReference type="EMBL" id="TRW91250.1"/>
    </source>
</evidence>
<dbReference type="EMBL" id="RYFG02000114">
    <property type="protein sequence ID" value="TRW91250.1"/>
    <property type="molecule type" value="Genomic_DNA"/>
</dbReference>
<dbReference type="RefSeq" id="WP_127027736.1">
    <property type="nucleotide sequence ID" value="NZ_RYFG02000114.1"/>
</dbReference>
<organism evidence="1 2">
    <name type="scientific">Candidatus Methylobacter oryzae</name>
    <dbReference type="NCBI Taxonomy" id="2497749"/>
    <lineage>
        <taxon>Bacteria</taxon>
        <taxon>Pseudomonadati</taxon>
        <taxon>Pseudomonadota</taxon>
        <taxon>Gammaproteobacteria</taxon>
        <taxon>Methylococcales</taxon>
        <taxon>Methylococcaceae</taxon>
        <taxon>Methylobacter</taxon>
    </lineage>
</organism>
<dbReference type="Proteomes" id="UP000733744">
    <property type="component" value="Unassembled WGS sequence"/>
</dbReference>
<dbReference type="NCBIfam" id="TIGR03118">
    <property type="entry name" value="PEPCTERM_chp_1"/>
    <property type="match status" value="1"/>
</dbReference>
<gene>
    <name evidence="1" type="ORF">EKO24_017720</name>
</gene>
<dbReference type="InterPro" id="IPR017549">
    <property type="entry name" value="APMV_L690"/>
</dbReference>
<sequence>MKKHPITDTPRLYILLLVILAFTGLKAHAAGNFYQQHNLVANLSGNADVTDANLVNPWGIAFNPFGPVWVADNGSGVSTLYNGTGTQNSLIVQIPSPGAPNGGHPTGIVFNGSTEFTVSATGGTSASSRFIFATEEGAIAGWAPTVDQTHAIIVVDNSASSGAIYKGLALSANGTGNLLYATDFHNNKVDVFDSAFKPVTLTTGAFTDPNIPAGFAPFGIQAIGGNLYVSYAKQDDNKEDDVKGNGLGFVNVFDPSGKLIKRVVSQGRLNAPWGMALAPAGFGKFGNHLLIGNFGDGFINAYDPATGQFAGQLTSANGNPVKIDGLWGLAFGNGFANQPVNTLFFSAGPNNEQNGLYGRIEAQDSQSSTECLFNWAESIFSGLFAPAGSSTIVGPVYSYRFYSATRTYLAVSSQNNHLYYFDPSGNRQDAGPVSGWLSQAGCDRVNAG</sequence>
<dbReference type="SUPFAM" id="SSF75011">
    <property type="entry name" value="3-carboxy-cis,cis-mucoante lactonizing enzyme"/>
    <property type="match status" value="1"/>
</dbReference>
<proteinExistence type="predicted"/>
<reference evidence="1 2" key="1">
    <citation type="journal article" date="2019" name="Antonie Van Leeuwenhoek">
        <title>Description of 'Ca. Methylobacter oryzae' KRF1, a novel species from the environmentally important Methylobacter clade 2.</title>
        <authorList>
            <person name="Khatri K."/>
            <person name="Mohite J.A."/>
            <person name="Pandit P.S."/>
            <person name="Bahulikar R."/>
            <person name="Rahalkar M.C."/>
        </authorList>
    </citation>
    <scope>NUCLEOTIDE SEQUENCE [LARGE SCALE GENOMIC DNA]</scope>
    <source>
        <strain evidence="1 2">KRF1</strain>
    </source>
</reference>
<dbReference type="InterPro" id="IPR015943">
    <property type="entry name" value="WD40/YVTN_repeat-like_dom_sf"/>
</dbReference>
<accession>A0ABY3C6M9</accession>
<comment type="caution">
    <text evidence="1">The sequence shown here is derived from an EMBL/GenBank/DDBJ whole genome shotgun (WGS) entry which is preliminary data.</text>
</comment>
<dbReference type="Gene3D" id="2.130.10.10">
    <property type="entry name" value="YVTN repeat-like/Quinoprotein amine dehydrogenase"/>
    <property type="match status" value="1"/>
</dbReference>